<feature type="region of interest" description="Disordered" evidence="7">
    <location>
        <begin position="533"/>
        <end position="557"/>
    </location>
</feature>
<dbReference type="SMART" id="SM00533">
    <property type="entry name" value="MUTSd"/>
    <property type="match status" value="1"/>
</dbReference>
<evidence type="ECO:0000256" key="4">
    <source>
        <dbReference type="ARBA" id="ARBA00022840"/>
    </source>
</evidence>
<dbReference type="InterPro" id="IPR027417">
    <property type="entry name" value="P-loop_NTPase"/>
</dbReference>
<dbReference type="AlphaFoldDB" id="A0A9X2BEF2"/>
<dbReference type="InterPro" id="IPR000432">
    <property type="entry name" value="DNA_mismatch_repair_MutS_C"/>
</dbReference>
<name>A0A9X2BEF2_9BACL</name>
<dbReference type="Gene3D" id="3.40.50.300">
    <property type="entry name" value="P-loop containing nucleotide triphosphate hydrolases"/>
    <property type="match status" value="1"/>
</dbReference>
<organism evidence="9 10">
    <name type="scientific">Fictibacillus marinisediminis</name>
    <dbReference type="NCBI Taxonomy" id="2878389"/>
    <lineage>
        <taxon>Bacteria</taxon>
        <taxon>Bacillati</taxon>
        <taxon>Bacillota</taxon>
        <taxon>Bacilli</taxon>
        <taxon>Bacillales</taxon>
        <taxon>Fictibacillaceae</taxon>
        <taxon>Fictibacillus</taxon>
    </lineage>
</organism>
<proteinExistence type="predicted"/>
<keyword evidence="10" id="KW-1185">Reference proteome</keyword>
<evidence type="ECO:0000259" key="8">
    <source>
        <dbReference type="PROSITE" id="PS00486"/>
    </source>
</evidence>
<dbReference type="InterPro" id="IPR007696">
    <property type="entry name" value="DNA_mismatch_repair_MutS_core"/>
</dbReference>
<dbReference type="NCBIfam" id="TIGR01069">
    <property type="entry name" value="mutS2"/>
    <property type="match status" value="1"/>
</dbReference>
<feature type="domain" description="DNA mismatch repair proteins mutS family" evidence="8">
    <location>
        <begin position="405"/>
        <end position="421"/>
    </location>
</feature>
<keyword evidence="3" id="KW-0378">Hydrolase</keyword>
<dbReference type="GO" id="GO:0004519">
    <property type="term" value="F:endonuclease activity"/>
    <property type="evidence" value="ECO:0007669"/>
    <property type="project" value="InterPro"/>
</dbReference>
<dbReference type="PROSITE" id="PS00486">
    <property type="entry name" value="DNA_MISMATCH_REPAIR_2"/>
    <property type="match status" value="1"/>
</dbReference>
<keyword evidence="5" id="KW-0694">RNA-binding</keyword>
<dbReference type="PANTHER" id="PTHR48466:SF2">
    <property type="entry name" value="OS10G0509000 PROTEIN"/>
    <property type="match status" value="1"/>
</dbReference>
<dbReference type="Pfam" id="PF00488">
    <property type="entry name" value="MutS_V"/>
    <property type="match status" value="1"/>
</dbReference>
<accession>A0A9X2BEF2</accession>
<dbReference type="Proteomes" id="UP001139011">
    <property type="component" value="Unassembled WGS sequence"/>
</dbReference>
<dbReference type="GO" id="GO:0045910">
    <property type="term" value="P:negative regulation of DNA recombination"/>
    <property type="evidence" value="ECO:0007669"/>
    <property type="project" value="InterPro"/>
</dbReference>
<dbReference type="RefSeq" id="WP_248251760.1">
    <property type="nucleotide sequence ID" value="NZ_JAIWJX010000002.1"/>
</dbReference>
<reference evidence="9" key="1">
    <citation type="submission" date="2021-09" db="EMBL/GenBank/DDBJ databases">
        <title>Genome analysis of Fictibacillus sp. KIGAM418 isolated from marine sediment.</title>
        <authorList>
            <person name="Seo M.-J."/>
            <person name="Cho E.-S."/>
            <person name="Hwang C.Y."/>
        </authorList>
    </citation>
    <scope>NUCLEOTIDE SEQUENCE</scope>
    <source>
        <strain evidence="9">KIGAM418</strain>
    </source>
</reference>
<keyword evidence="2" id="KW-0547">Nucleotide-binding</keyword>
<evidence type="ECO:0000256" key="1">
    <source>
        <dbReference type="ARBA" id="ARBA00022730"/>
    </source>
</evidence>
<evidence type="ECO:0000256" key="2">
    <source>
        <dbReference type="ARBA" id="ARBA00022741"/>
    </source>
</evidence>
<dbReference type="InterPro" id="IPR036187">
    <property type="entry name" value="DNA_mismatch_repair_MutS_sf"/>
</dbReference>
<gene>
    <name evidence="9" type="ORF">LCY76_05360</name>
</gene>
<protein>
    <recommendedName>
        <fullName evidence="8">DNA mismatch repair proteins mutS family domain-containing protein</fullName>
    </recommendedName>
</protein>
<evidence type="ECO:0000313" key="10">
    <source>
        <dbReference type="Proteomes" id="UP001139011"/>
    </source>
</evidence>
<dbReference type="PANTHER" id="PTHR48466">
    <property type="entry name" value="OS10G0509000 PROTEIN-RELATED"/>
    <property type="match status" value="1"/>
</dbReference>
<evidence type="ECO:0000313" key="9">
    <source>
        <dbReference type="EMBL" id="MCK6256032.1"/>
    </source>
</evidence>
<dbReference type="SMART" id="SM00534">
    <property type="entry name" value="MUTSac"/>
    <property type="match status" value="1"/>
</dbReference>
<comment type="caution">
    <text evidence="9">The sequence shown here is derived from an EMBL/GenBank/DDBJ whole genome shotgun (WGS) entry which is preliminary data.</text>
</comment>
<sequence length="652" mass="73196">MNTHTMNMLEFNKITETLSAYALNESTKRKILELMPSGQITIIKNWLRETTEAAAILRKSSSVPIANLNGIDHVMTIPDKGLLLSPEQLQLIYGLAENVERLQRYMKDKEFLAPAVSAYAYSLFELKDLKSEIQRCIRNGRVDDGASKPLEKVRKRMLACEEKIKAKLDHILKSPAYRDMLQEPMISVRDGRYAIPVKSKFKRSMDGQIIDSSSSGSTVFIEPKDVRKLQDELQLLQAEEDIETARVLGRLTGLVAGCKHEISVNIEGMLHYDFIFAKAKYSIALDGREVSLNREKRTIIHEGRHPLLGSHAVPLNFRLGENYGALVITGPNTGGKTVAIKTAGLLTLMVQSGLHIPAGKGSEFGIYSDVLTDIGDHQNIEQSLSTFSAHMTNIISILQKAGPDTLVILDELGAGTDPAEGMGLAVAILEDLFERGASILATTHYSEIKEFAYLTPGFENASMAFDLESLKPLYELKIGEAGESQAFSIAWKLGLEQKLITRAKQITSKEVSEKKESTMFDLLHVEAQTQMIRKRREAEEGRNRKIREAEKKTEEKPEARTFEVGDRVYVSSLKTGGIICSEEDKRGEYEVIVQGEKVKIHKLRLTLHISRTELYPEGYDMDIVFETKENRKKDRLLSKRHVDGMVINRDEE</sequence>
<dbReference type="GO" id="GO:0030983">
    <property type="term" value="F:mismatched DNA binding"/>
    <property type="evidence" value="ECO:0007669"/>
    <property type="project" value="InterPro"/>
</dbReference>
<feature type="compositionally biased region" description="Basic and acidic residues" evidence="7">
    <location>
        <begin position="536"/>
        <end position="557"/>
    </location>
</feature>
<dbReference type="InterPro" id="IPR045076">
    <property type="entry name" value="MutS"/>
</dbReference>
<dbReference type="SUPFAM" id="SSF48334">
    <property type="entry name" value="DNA repair protein MutS, domain III"/>
    <property type="match status" value="1"/>
</dbReference>
<dbReference type="SUPFAM" id="SSF52540">
    <property type="entry name" value="P-loop containing nucleoside triphosphate hydrolases"/>
    <property type="match status" value="1"/>
</dbReference>
<evidence type="ECO:0000256" key="6">
    <source>
        <dbReference type="ARBA" id="ARBA00023125"/>
    </source>
</evidence>
<dbReference type="InterPro" id="IPR005747">
    <property type="entry name" value="MutS2"/>
</dbReference>
<dbReference type="FunFam" id="3.40.50.300:FF:000830">
    <property type="entry name" value="Endonuclease MutS2"/>
    <property type="match status" value="1"/>
</dbReference>
<keyword evidence="4" id="KW-0067">ATP-binding</keyword>
<evidence type="ECO:0000256" key="5">
    <source>
        <dbReference type="ARBA" id="ARBA00022884"/>
    </source>
</evidence>
<keyword evidence="1" id="KW-0699">rRNA-binding</keyword>
<dbReference type="GO" id="GO:0016887">
    <property type="term" value="F:ATP hydrolysis activity"/>
    <property type="evidence" value="ECO:0007669"/>
    <property type="project" value="InterPro"/>
</dbReference>
<evidence type="ECO:0000256" key="7">
    <source>
        <dbReference type="SAM" id="MobiDB-lite"/>
    </source>
</evidence>
<dbReference type="EMBL" id="JAIWJX010000002">
    <property type="protein sequence ID" value="MCK6256032.1"/>
    <property type="molecule type" value="Genomic_DNA"/>
</dbReference>
<evidence type="ECO:0000256" key="3">
    <source>
        <dbReference type="ARBA" id="ARBA00022801"/>
    </source>
</evidence>
<dbReference type="GO" id="GO:0005524">
    <property type="term" value="F:ATP binding"/>
    <property type="evidence" value="ECO:0007669"/>
    <property type="project" value="UniProtKB-KW"/>
</dbReference>
<keyword evidence="6" id="KW-0238">DNA-binding</keyword>
<dbReference type="PIRSF" id="PIRSF005814">
    <property type="entry name" value="MutS_YshD"/>
    <property type="match status" value="1"/>
</dbReference>
<dbReference type="GO" id="GO:0019843">
    <property type="term" value="F:rRNA binding"/>
    <property type="evidence" value="ECO:0007669"/>
    <property type="project" value="UniProtKB-KW"/>
</dbReference>
<dbReference type="GO" id="GO:0006298">
    <property type="term" value="P:mismatch repair"/>
    <property type="evidence" value="ECO:0007669"/>
    <property type="project" value="InterPro"/>
</dbReference>
<dbReference type="GO" id="GO:0140664">
    <property type="term" value="F:ATP-dependent DNA damage sensor activity"/>
    <property type="evidence" value="ECO:0007669"/>
    <property type="project" value="InterPro"/>
</dbReference>